<dbReference type="Gene3D" id="3.40.50.10320">
    <property type="entry name" value="LmbE-like"/>
    <property type="match status" value="1"/>
</dbReference>
<dbReference type="SUPFAM" id="SSF102588">
    <property type="entry name" value="LmbE-like"/>
    <property type="match status" value="1"/>
</dbReference>
<feature type="compositionally biased region" description="Basic and acidic residues" evidence="2">
    <location>
        <begin position="10"/>
        <end position="20"/>
    </location>
</feature>
<feature type="region of interest" description="Disordered" evidence="2">
    <location>
        <begin position="1"/>
        <end position="20"/>
    </location>
</feature>
<evidence type="ECO:0000256" key="2">
    <source>
        <dbReference type="SAM" id="MobiDB-lite"/>
    </source>
</evidence>
<proteinExistence type="predicted"/>
<comment type="caution">
    <text evidence="3">The sequence shown here is derived from an EMBL/GenBank/DDBJ whole genome shotgun (WGS) entry which is preliminary data.</text>
</comment>
<reference evidence="4" key="1">
    <citation type="journal article" date="2019" name="Int. J. Syst. Evol. Microbiol.">
        <title>The Global Catalogue of Microorganisms (GCM) 10K type strain sequencing project: providing services to taxonomists for standard genome sequencing and annotation.</title>
        <authorList>
            <consortium name="The Broad Institute Genomics Platform"/>
            <consortium name="The Broad Institute Genome Sequencing Center for Infectious Disease"/>
            <person name="Wu L."/>
            <person name="Ma J."/>
        </authorList>
    </citation>
    <scope>NUCLEOTIDE SEQUENCE [LARGE SCALE GENOMIC DNA]</scope>
    <source>
        <strain evidence="4">NBRC 105830</strain>
    </source>
</reference>
<evidence type="ECO:0000313" key="3">
    <source>
        <dbReference type="EMBL" id="GMA18431.1"/>
    </source>
</evidence>
<dbReference type="RefSeq" id="WP_284283510.1">
    <property type="nucleotide sequence ID" value="NZ_BSUJ01000001.1"/>
</dbReference>
<protein>
    <recommendedName>
        <fullName evidence="5">GlcNAc-PI de-N-acetylase</fullName>
    </recommendedName>
</protein>
<accession>A0ABQ6HIS6</accession>
<dbReference type="PANTHER" id="PTHR12993:SF26">
    <property type="entry name" value="1D-MYO-INOSITOL 2-ACETAMIDO-2-DEOXY-ALPHA-D-GLUCOPYRANOSIDE DEACETYLASE"/>
    <property type="match status" value="1"/>
</dbReference>
<organism evidence="3 4">
    <name type="scientific">Arsenicicoccus piscis</name>
    <dbReference type="NCBI Taxonomy" id="673954"/>
    <lineage>
        <taxon>Bacteria</taxon>
        <taxon>Bacillati</taxon>
        <taxon>Actinomycetota</taxon>
        <taxon>Actinomycetes</taxon>
        <taxon>Micrococcales</taxon>
        <taxon>Intrasporangiaceae</taxon>
        <taxon>Arsenicicoccus</taxon>
    </lineage>
</organism>
<name>A0ABQ6HIS6_9MICO</name>
<sequence>MSTRRPVFGDTREQRAAQDQQLEHRPLRLLAVHAHPDDETLWHGIALAHHAALGDDVHVVTCTLGEEGEVIPAELAHLEGQGEALARHRREELRRATATLGVRSSILGVGPAAASATGRLSRWRDSGMAGTSAAEHPDAFAGAPLAEPAAALAEVILAERPDAVVTYEDQGATGTRTTSARTR</sequence>
<dbReference type="EMBL" id="BSUJ01000001">
    <property type="protein sequence ID" value="GMA18431.1"/>
    <property type="molecule type" value="Genomic_DNA"/>
</dbReference>
<dbReference type="Proteomes" id="UP001157109">
    <property type="component" value="Unassembled WGS sequence"/>
</dbReference>
<dbReference type="Pfam" id="PF02585">
    <property type="entry name" value="PIG-L"/>
    <property type="match status" value="1"/>
</dbReference>
<evidence type="ECO:0000256" key="1">
    <source>
        <dbReference type="ARBA" id="ARBA00022833"/>
    </source>
</evidence>
<evidence type="ECO:0000313" key="4">
    <source>
        <dbReference type="Proteomes" id="UP001157109"/>
    </source>
</evidence>
<dbReference type="PANTHER" id="PTHR12993">
    <property type="entry name" value="N-ACETYLGLUCOSAMINYL-PHOSPHATIDYLINOSITOL DE-N-ACETYLASE-RELATED"/>
    <property type="match status" value="1"/>
</dbReference>
<dbReference type="InterPro" id="IPR024078">
    <property type="entry name" value="LmbE-like_dom_sf"/>
</dbReference>
<gene>
    <name evidence="3" type="ORF">GCM10025862_04520</name>
</gene>
<keyword evidence="1" id="KW-0862">Zinc</keyword>
<keyword evidence="4" id="KW-1185">Reference proteome</keyword>
<dbReference type="InterPro" id="IPR003737">
    <property type="entry name" value="GlcNAc_PI_deacetylase-related"/>
</dbReference>
<evidence type="ECO:0008006" key="5">
    <source>
        <dbReference type="Google" id="ProtNLM"/>
    </source>
</evidence>